<dbReference type="AlphaFoldDB" id="A0A183A7R5"/>
<feature type="region of interest" description="Disordered" evidence="1">
    <location>
        <begin position="1"/>
        <end position="21"/>
    </location>
</feature>
<reference evidence="2 3" key="2">
    <citation type="submission" date="2018-11" db="EMBL/GenBank/DDBJ databases">
        <authorList>
            <consortium name="Pathogen Informatics"/>
        </authorList>
    </citation>
    <scope>NUCLEOTIDE SEQUENCE [LARGE SCALE GENOMIC DNA]</scope>
    <source>
        <strain evidence="2 3">Egypt</strain>
    </source>
</reference>
<reference evidence="4" key="1">
    <citation type="submission" date="2016-06" db="UniProtKB">
        <authorList>
            <consortium name="WormBaseParasite"/>
        </authorList>
    </citation>
    <scope>IDENTIFICATION</scope>
</reference>
<gene>
    <name evidence="2" type="ORF">ECPE_LOCUS3000</name>
</gene>
<protein>
    <submittedName>
        <fullName evidence="4">DUF3694 domain-containing protein</fullName>
    </submittedName>
</protein>
<dbReference type="EMBL" id="UZAN01040015">
    <property type="protein sequence ID" value="VDP68124.1"/>
    <property type="molecule type" value="Genomic_DNA"/>
</dbReference>
<sequence length="102" mass="11018">MCGLSRPVSPPETNPTMETRGPSQFLVQLGDSVIQLEVQWDQSTTYPSHPRQRLVGTVIRANSICGPACLDSVPCRLACVEGQLEEISSLSTHSEEPDPPGT</sequence>
<dbReference type="WBParaSite" id="ECPE_0000300301-mRNA-1">
    <property type="protein sequence ID" value="ECPE_0000300301-mRNA-1"/>
    <property type="gene ID" value="ECPE_0000300301"/>
</dbReference>
<evidence type="ECO:0000313" key="4">
    <source>
        <dbReference type="WBParaSite" id="ECPE_0000300301-mRNA-1"/>
    </source>
</evidence>
<evidence type="ECO:0000256" key="1">
    <source>
        <dbReference type="SAM" id="MobiDB-lite"/>
    </source>
</evidence>
<name>A0A183A7R5_9TREM</name>
<keyword evidence="3" id="KW-1185">Reference proteome</keyword>
<accession>A0A183A7R5</accession>
<proteinExistence type="predicted"/>
<dbReference type="Proteomes" id="UP000272942">
    <property type="component" value="Unassembled WGS sequence"/>
</dbReference>
<evidence type="ECO:0000313" key="2">
    <source>
        <dbReference type="EMBL" id="VDP68124.1"/>
    </source>
</evidence>
<evidence type="ECO:0000313" key="3">
    <source>
        <dbReference type="Proteomes" id="UP000272942"/>
    </source>
</evidence>
<organism evidence="4">
    <name type="scientific">Echinostoma caproni</name>
    <dbReference type="NCBI Taxonomy" id="27848"/>
    <lineage>
        <taxon>Eukaryota</taxon>
        <taxon>Metazoa</taxon>
        <taxon>Spiralia</taxon>
        <taxon>Lophotrochozoa</taxon>
        <taxon>Platyhelminthes</taxon>
        <taxon>Trematoda</taxon>
        <taxon>Digenea</taxon>
        <taxon>Plagiorchiida</taxon>
        <taxon>Echinostomata</taxon>
        <taxon>Echinostomatoidea</taxon>
        <taxon>Echinostomatidae</taxon>
        <taxon>Echinostoma</taxon>
    </lineage>
</organism>